<name>A0A177AS86_9BILA</name>
<proteinExistence type="predicted"/>
<protein>
    <submittedName>
        <fullName evidence="1">Uncharacterized protein</fullName>
    </submittedName>
</protein>
<gene>
    <name evidence="1" type="ORF">A3Q56_08043</name>
</gene>
<keyword evidence="2" id="KW-1185">Reference proteome</keyword>
<evidence type="ECO:0000313" key="2">
    <source>
        <dbReference type="Proteomes" id="UP000078046"/>
    </source>
</evidence>
<dbReference type="EMBL" id="LWCA01001988">
    <property type="protein sequence ID" value="OAF64251.1"/>
    <property type="molecule type" value="Genomic_DNA"/>
</dbReference>
<comment type="caution">
    <text evidence="1">The sequence shown here is derived from an EMBL/GenBank/DDBJ whole genome shotgun (WGS) entry which is preliminary data.</text>
</comment>
<reference evidence="1 2" key="1">
    <citation type="submission" date="2016-04" db="EMBL/GenBank/DDBJ databases">
        <title>The genome of Intoshia linei affirms orthonectids as highly simplified spiralians.</title>
        <authorList>
            <person name="Mikhailov K.V."/>
            <person name="Slusarev G.S."/>
            <person name="Nikitin M.A."/>
            <person name="Logacheva M.D."/>
            <person name="Penin A."/>
            <person name="Aleoshin V."/>
            <person name="Panchin Y.V."/>
        </authorList>
    </citation>
    <scope>NUCLEOTIDE SEQUENCE [LARGE SCALE GENOMIC DNA]</scope>
    <source>
        <strain evidence="1">Intl2013</strain>
        <tissue evidence="1">Whole animal</tissue>
    </source>
</reference>
<dbReference type="AlphaFoldDB" id="A0A177AS86"/>
<evidence type="ECO:0000313" key="1">
    <source>
        <dbReference type="EMBL" id="OAF64251.1"/>
    </source>
</evidence>
<dbReference type="Proteomes" id="UP000078046">
    <property type="component" value="Unassembled WGS sequence"/>
</dbReference>
<accession>A0A177AS86</accession>
<sequence length="344" mass="40157">MHKDVSYELIINMKEENGKNTLKSKMSRMKKRKMNSKNEVRLKKKKIVMKNLYNISNKSKKILSYSKKMECKQIKKGRKIEDIKSIVLNSLFRPNSFYKINPTPKRSTPLDVTNGSINNMICGYNYAKINENNQIKQNDSLSFISDKSDTVQSKRQAFLTDLKDIKYISQNLCQFHANSMNNYDNLNQISFSHNAIKTNLTKSKVLGRRKLRYLNEKYGISANRHLNANEPIDMNEKAIHPNAKKCIKLNSFIRQKMQNSPQNCNDPEINEYRHWLKSNSSTSLFYQNSILNVSATQFSSSNKCSIQNKDLQYTIKQQCDISYLHPSQFQPTGNYDFINYNDYL</sequence>
<organism evidence="1 2">
    <name type="scientific">Intoshia linei</name>
    <dbReference type="NCBI Taxonomy" id="1819745"/>
    <lineage>
        <taxon>Eukaryota</taxon>
        <taxon>Metazoa</taxon>
        <taxon>Spiralia</taxon>
        <taxon>Lophotrochozoa</taxon>
        <taxon>Mesozoa</taxon>
        <taxon>Orthonectida</taxon>
        <taxon>Rhopaluridae</taxon>
        <taxon>Intoshia</taxon>
    </lineage>
</organism>